<dbReference type="Proteomes" id="UP000001941">
    <property type="component" value="Chromosome"/>
</dbReference>
<organism evidence="3 4">
    <name type="scientific">Methanospirillum hungatei JF-1 (strain ATCC 27890 / DSM 864 / NBRC 100397 / JF-1)</name>
    <dbReference type="NCBI Taxonomy" id="323259"/>
    <lineage>
        <taxon>Archaea</taxon>
        <taxon>Methanobacteriati</taxon>
        <taxon>Methanobacteriota</taxon>
        <taxon>Stenosarchaea group</taxon>
        <taxon>Methanomicrobia</taxon>
        <taxon>Methanomicrobiales</taxon>
        <taxon>Methanospirillaceae</taxon>
        <taxon>Methanospirillum</taxon>
    </lineage>
</organism>
<dbReference type="PANTHER" id="PTHR24104:SF25">
    <property type="entry name" value="PROTEIN LIN-41"/>
    <property type="match status" value="1"/>
</dbReference>
<dbReference type="InterPro" id="IPR050952">
    <property type="entry name" value="TRIM-NHL_E3_ligases"/>
</dbReference>
<dbReference type="GO" id="GO:0043161">
    <property type="term" value="P:proteasome-mediated ubiquitin-dependent protein catabolic process"/>
    <property type="evidence" value="ECO:0007669"/>
    <property type="project" value="TreeGrafter"/>
</dbReference>
<dbReference type="EnsemblBacteria" id="ABD40858">
    <property type="protein sequence ID" value="ABD40858"/>
    <property type="gene ID" value="Mhun_1109"/>
</dbReference>
<keyword evidence="2" id="KW-0472">Membrane</keyword>
<dbReference type="AlphaFoldDB" id="Q2FPQ1"/>
<dbReference type="SUPFAM" id="SSF63829">
    <property type="entry name" value="Calcium-dependent phosphotriesterase"/>
    <property type="match status" value="1"/>
</dbReference>
<reference evidence="4" key="1">
    <citation type="journal article" date="2016" name="Stand. Genomic Sci.">
        <title>Complete genome sequence of Methanospirillum hungatei type strain JF1.</title>
        <authorList>
            <person name="Gunsalus R.P."/>
            <person name="Cook L.E."/>
            <person name="Crable B."/>
            <person name="Rohlin L."/>
            <person name="McDonald E."/>
            <person name="Mouttaki H."/>
            <person name="Sieber J.R."/>
            <person name="Poweleit N."/>
            <person name="Zhou H."/>
            <person name="Lapidus A.L."/>
            <person name="Daligault H.E."/>
            <person name="Land M."/>
            <person name="Gilna P."/>
            <person name="Ivanova N."/>
            <person name="Kyrpides N."/>
            <person name="Culley D.E."/>
            <person name="McInerney M.J."/>
        </authorList>
    </citation>
    <scope>NUCLEOTIDE SEQUENCE [LARGE SCALE GENOMIC DNA]</scope>
    <source>
        <strain evidence="4">ATCC 27890 / DSM 864 / NBRC 100397 / JF-1</strain>
    </source>
</reference>
<keyword evidence="2" id="KW-0812">Transmembrane</keyword>
<protein>
    <submittedName>
        <fullName evidence="3">NHL repeat</fullName>
    </submittedName>
</protein>
<dbReference type="KEGG" id="mhu:Mhun_1109"/>
<proteinExistence type="predicted"/>
<accession>Q2FPQ1</accession>
<evidence type="ECO:0000313" key="4">
    <source>
        <dbReference type="Proteomes" id="UP000001941"/>
    </source>
</evidence>
<name>Q2FPQ1_METHJ</name>
<dbReference type="PANTHER" id="PTHR24104">
    <property type="entry name" value="E3 UBIQUITIN-PROTEIN LIGASE NHLRC1-RELATED"/>
    <property type="match status" value="1"/>
</dbReference>
<dbReference type="STRING" id="323259.Mhun_1109"/>
<gene>
    <name evidence="3" type="ordered locus">Mhun_1109</name>
</gene>
<feature type="transmembrane region" description="Helical" evidence="2">
    <location>
        <begin position="7"/>
        <end position="26"/>
    </location>
</feature>
<dbReference type="GeneID" id="3922142"/>
<dbReference type="PROSITE" id="PS51125">
    <property type="entry name" value="NHL"/>
    <property type="match status" value="1"/>
</dbReference>
<keyword evidence="1" id="KW-0677">Repeat</keyword>
<dbReference type="GO" id="GO:0061630">
    <property type="term" value="F:ubiquitin protein ligase activity"/>
    <property type="evidence" value="ECO:0007669"/>
    <property type="project" value="TreeGrafter"/>
</dbReference>
<dbReference type="InParanoid" id="Q2FPQ1"/>
<evidence type="ECO:0000256" key="2">
    <source>
        <dbReference type="SAM" id="Phobius"/>
    </source>
</evidence>
<dbReference type="InterPro" id="IPR011042">
    <property type="entry name" value="6-blade_b-propeller_TolB-like"/>
</dbReference>
<sequence>MNRHTAGIVILLIAGILGGILLGYIYHGDAPGQIQNNTSWARQAPVSQSDLIRPSHILPLSNESFLVSDLDDKALFLVQANGTMQRVITRDVAKPYGYWDIAGFTHDNKGNIYISDSATHRVLKLSDKGSLLTSWGGFGDVDGTFDTPAGISVVNASGEELIYVCDSGNARIQVFTPQGQYLQSLQIPTDETKKVRIIKPQESLNTTDLEKFIVTPQKGANPAFVERTFSIQSSGNTLSLTFDINRSVHLGAQKVSFQSSDVSTKNPEEWIPELSAILADKTTQETLKTTLEELRRQANIKRISDRAKSECIVHFIQQIPLTENAENRYPIEILHDKMGNTYDKALFLYGLLSEAGYDVVYLAYPGLSHAAVGIRLTDPLQSTAVATYRDSNGSIYMYINPDGPSFIGGIAQKYRKSDPFVIHLEEKGKDIGTRTGSGKEKKSISADHLYSTYVVQSIFSLSEKYQFLVNKEKDVKSDEARKIRENYQKIKSVLDFIEKNPWNTEIAYMRIKNSKVNDIIV</sequence>
<keyword evidence="4" id="KW-1185">Reference proteome</keyword>
<dbReference type="GO" id="GO:0000209">
    <property type="term" value="P:protein polyubiquitination"/>
    <property type="evidence" value="ECO:0007669"/>
    <property type="project" value="TreeGrafter"/>
</dbReference>
<dbReference type="EMBL" id="CP000254">
    <property type="protein sequence ID" value="ABD40858.1"/>
    <property type="molecule type" value="Genomic_DNA"/>
</dbReference>
<dbReference type="RefSeq" id="WP_011448136.1">
    <property type="nucleotide sequence ID" value="NC_007796.1"/>
</dbReference>
<dbReference type="eggNOG" id="arCOG03450">
    <property type="taxonomic scope" value="Archaea"/>
</dbReference>
<dbReference type="GO" id="GO:0008270">
    <property type="term" value="F:zinc ion binding"/>
    <property type="evidence" value="ECO:0007669"/>
    <property type="project" value="UniProtKB-KW"/>
</dbReference>
<evidence type="ECO:0000313" key="3">
    <source>
        <dbReference type="EMBL" id="ABD40858.1"/>
    </source>
</evidence>
<dbReference type="HOGENOM" id="CLU_522365_0_0_2"/>
<dbReference type="OrthoDB" id="295891at2157"/>
<dbReference type="Gene3D" id="2.120.10.30">
    <property type="entry name" value="TolB, C-terminal domain"/>
    <property type="match status" value="2"/>
</dbReference>
<evidence type="ECO:0000256" key="1">
    <source>
        <dbReference type="ARBA" id="ARBA00022737"/>
    </source>
</evidence>
<keyword evidence="2" id="KW-1133">Transmembrane helix</keyword>
<dbReference type="InterPro" id="IPR001258">
    <property type="entry name" value="NHL_repeat"/>
</dbReference>
<dbReference type="eggNOG" id="arCOG03561">
    <property type="taxonomic scope" value="Archaea"/>
</dbReference>